<dbReference type="KEGG" id="gsl:Gasu_38110"/>
<feature type="compositionally biased region" description="Polar residues" evidence="1">
    <location>
        <begin position="326"/>
        <end position="336"/>
    </location>
</feature>
<evidence type="ECO:0000313" key="3">
    <source>
        <dbReference type="EMBL" id="EME28762.1"/>
    </source>
</evidence>
<reference evidence="4" key="1">
    <citation type="journal article" date="2013" name="Science">
        <title>Gene transfer from bacteria and archaea facilitated evolution of an extremophilic eukaryote.</title>
        <authorList>
            <person name="Schonknecht G."/>
            <person name="Chen W.H."/>
            <person name="Ternes C.M."/>
            <person name="Barbier G.G."/>
            <person name="Shrestha R.P."/>
            <person name="Stanke M."/>
            <person name="Brautigam A."/>
            <person name="Baker B.J."/>
            <person name="Banfield J.F."/>
            <person name="Garavito R.M."/>
            <person name="Carr K."/>
            <person name="Wilkerson C."/>
            <person name="Rensing S.A."/>
            <person name="Gagneul D."/>
            <person name="Dickenson N.E."/>
            <person name="Oesterhelt C."/>
            <person name="Lercher M.J."/>
            <person name="Weber A.P."/>
        </authorList>
    </citation>
    <scope>NUCLEOTIDE SEQUENCE [LARGE SCALE GENOMIC DNA]</scope>
    <source>
        <strain evidence="4">074W</strain>
    </source>
</reference>
<evidence type="ECO:0000256" key="2">
    <source>
        <dbReference type="SAM" id="SignalP"/>
    </source>
</evidence>
<dbReference type="EMBL" id="KB454516">
    <property type="protein sequence ID" value="EME28762.1"/>
    <property type="molecule type" value="Genomic_DNA"/>
</dbReference>
<name>M2XFH5_GALSU</name>
<evidence type="ECO:0000313" key="4">
    <source>
        <dbReference type="Proteomes" id="UP000030680"/>
    </source>
</evidence>
<feature type="region of interest" description="Disordered" evidence="1">
    <location>
        <begin position="321"/>
        <end position="358"/>
    </location>
</feature>
<feature type="signal peptide" evidence="2">
    <location>
        <begin position="1"/>
        <end position="25"/>
    </location>
</feature>
<organism evidence="3 4">
    <name type="scientific">Galdieria sulphuraria</name>
    <name type="common">Red alga</name>
    <dbReference type="NCBI Taxonomy" id="130081"/>
    <lineage>
        <taxon>Eukaryota</taxon>
        <taxon>Rhodophyta</taxon>
        <taxon>Bangiophyceae</taxon>
        <taxon>Galdieriales</taxon>
        <taxon>Galdieriaceae</taxon>
        <taxon>Galdieria</taxon>
    </lineage>
</organism>
<feature type="chain" id="PRO_5004029206" evidence="2">
    <location>
        <begin position="26"/>
        <end position="358"/>
    </location>
</feature>
<protein>
    <submittedName>
        <fullName evidence="3">Uncharacterized protein</fullName>
    </submittedName>
</protein>
<dbReference type="Proteomes" id="UP000030680">
    <property type="component" value="Unassembled WGS sequence"/>
</dbReference>
<evidence type="ECO:0000256" key="1">
    <source>
        <dbReference type="SAM" id="MobiDB-lite"/>
    </source>
</evidence>
<keyword evidence="4" id="KW-1185">Reference proteome</keyword>
<gene>
    <name evidence="3" type="ORF">Gasu_38110</name>
</gene>
<dbReference type="GeneID" id="17087613"/>
<dbReference type="AlphaFoldDB" id="M2XFH5"/>
<accession>M2XFH5</accession>
<dbReference type="RefSeq" id="XP_005705282.1">
    <property type="nucleotide sequence ID" value="XM_005705225.1"/>
</dbReference>
<dbReference type="OrthoDB" id="10353699at2759"/>
<dbReference type="Gramene" id="EME28762">
    <property type="protein sequence ID" value="EME28762"/>
    <property type="gene ID" value="Gasu_38110"/>
</dbReference>
<proteinExistence type="predicted"/>
<sequence>MKYFVAVSLIVLLSLQGLAVQNVHCAPILSTDRVQNSTSATGSSQLSPQVIVSNGVPVAIVFPDPTEAPAPIPTGETLLVETSEGDFEIVTRSHYPKIIHQNSYNAKQNSISSADLESIVRKLVEKIQLDSLQEEQQMDSTLQDAWSNMRQLATLIPEPTTSGPSDLLLFPSPEQLGPNAARVPLKDSKSFSQGRTIELQIHIGSNDNIRVALPTAVLASPVEALPTDVPVPTEIPPPFSQVGSNQPFYFLGPPTVFEPNQTQSSRVLDKDELSKQIGYLVLDQVLEYLSRKEEPYDDFEKYIIGKNSYKISKERLVDATEAPLPAQSSQPKQGTTLPLSLSNLPPPPAVVLPNGSLS</sequence>
<keyword evidence="2" id="KW-0732">Signal</keyword>